<feature type="transmembrane region" description="Helical" evidence="4">
    <location>
        <begin position="220"/>
        <end position="241"/>
    </location>
</feature>
<gene>
    <name evidence="7" type="ORF">J2W36_004561</name>
</gene>
<dbReference type="EMBL" id="JAUSRO010000017">
    <property type="protein sequence ID" value="MDP9902284.1"/>
    <property type="molecule type" value="Genomic_DNA"/>
</dbReference>
<evidence type="ECO:0000256" key="2">
    <source>
        <dbReference type="ARBA" id="ARBA00029447"/>
    </source>
</evidence>
<keyword evidence="3" id="KW-0807">Transducer</keyword>
<dbReference type="SMART" id="SM00283">
    <property type="entry name" value="MA"/>
    <property type="match status" value="1"/>
</dbReference>
<keyword evidence="1" id="KW-0488">Methylation</keyword>
<proteinExistence type="inferred from homology"/>
<dbReference type="InterPro" id="IPR004089">
    <property type="entry name" value="MCPsignal_dom"/>
</dbReference>
<dbReference type="InterPro" id="IPR004090">
    <property type="entry name" value="Chemotax_Me-accpt_rcpt"/>
</dbReference>
<keyword evidence="4" id="KW-0812">Transmembrane</keyword>
<keyword evidence="8" id="KW-1185">Reference proteome</keyword>
<dbReference type="InterPro" id="IPR047347">
    <property type="entry name" value="YvaQ-like_sensor"/>
</dbReference>
<evidence type="ECO:0000313" key="8">
    <source>
        <dbReference type="Proteomes" id="UP001226867"/>
    </source>
</evidence>
<reference evidence="7 8" key="1">
    <citation type="submission" date="2023-07" db="EMBL/GenBank/DDBJ databases">
        <title>Sorghum-associated microbial communities from plants grown in Nebraska, USA.</title>
        <authorList>
            <person name="Schachtman D."/>
        </authorList>
    </citation>
    <scope>NUCLEOTIDE SEQUENCE [LARGE SCALE GENOMIC DNA]</scope>
    <source>
        <strain evidence="7 8">DS1607</strain>
    </source>
</reference>
<feature type="transmembrane region" description="Helical" evidence="4">
    <location>
        <begin position="39"/>
        <end position="62"/>
    </location>
</feature>
<dbReference type="Gene3D" id="1.10.287.950">
    <property type="entry name" value="Methyl-accepting chemotaxis protein"/>
    <property type="match status" value="1"/>
</dbReference>
<dbReference type="PROSITE" id="PS50885">
    <property type="entry name" value="HAMP"/>
    <property type="match status" value="1"/>
</dbReference>
<evidence type="ECO:0000259" key="5">
    <source>
        <dbReference type="PROSITE" id="PS50111"/>
    </source>
</evidence>
<dbReference type="SMART" id="SM00304">
    <property type="entry name" value="HAMP"/>
    <property type="match status" value="1"/>
</dbReference>
<feature type="domain" description="Methyl-accepting transducer" evidence="5">
    <location>
        <begin position="300"/>
        <end position="529"/>
    </location>
</feature>
<keyword evidence="4" id="KW-0472">Membrane</keyword>
<dbReference type="InterPro" id="IPR051310">
    <property type="entry name" value="MCP_chemotaxis"/>
</dbReference>
<dbReference type="Proteomes" id="UP001226867">
    <property type="component" value="Unassembled WGS sequence"/>
</dbReference>
<dbReference type="PRINTS" id="PR00260">
    <property type="entry name" value="CHEMTRNSDUCR"/>
</dbReference>
<dbReference type="InterPro" id="IPR024478">
    <property type="entry name" value="HlyB_4HB_MCP"/>
</dbReference>
<dbReference type="PROSITE" id="PS50111">
    <property type="entry name" value="CHEMOTAXIS_TRANSDUC_2"/>
    <property type="match status" value="1"/>
</dbReference>
<dbReference type="Pfam" id="PF12729">
    <property type="entry name" value="4HB_MCP_1"/>
    <property type="match status" value="1"/>
</dbReference>
<dbReference type="CDD" id="cd06225">
    <property type="entry name" value="HAMP"/>
    <property type="match status" value="1"/>
</dbReference>
<evidence type="ECO:0000256" key="3">
    <source>
        <dbReference type="PROSITE-ProRule" id="PRU00284"/>
    </source>
</evidence>
<evidence type="ECO:0000256" key="4">
    <source>
        <dbReference type="SAM" id="Phobius"/>
    </source>
</evidence>
<evidence type="ECO:0000313" key="7">
    <source>
        <dbReference type="EMBL" id="MDP9902284.1"/>
    </source>
</evidence>
<protein>
    <submittedName>
        <fullName evidence="7">Methyl-accepting chemotaxis protein</fullName>
    </submittedName>
</protein>
<comment type="caution">
    <text evidence="7">The sequence shown here is derived from an EMBL/GenBank/DDBJ whole genome shotgun (WGS) entry which is preliminary data.</text>
</comment>
<dbReference type="PANTHER" id="PTHR43531:SF14">
    <property type="entry name" value="METHYL-ACCEPTING CHEMOTAXIS PROTEIN I-RELATED"/>
    <property type="match status" value="1"/>
</dbReference>
<feature type="domain" description="HAMP" evidence="6">
    <location>
        <begin position="243"/>
        <end position="295"/>
    </location>
</feature>
<dbReference type="PANTHER" id="PTHR43531">
    <property type="entry name" value="PROTEIN ICFG"/>
    <property type="match status" value="1"/>
</dbReference>
<evidence type="ECO:0000256" key="1">
    <source>
        <dbReference type="ARBA" id="ARBA00022481"/>
    </source>
</evidence>
<organism evidence="7 8">
    <name type="scientific">Variovorax ginsengisoli</name>
    <dbReference type="NCBI Taxonomy" id="363844"/>
    <lineage>
        <taxon>Bacteria</taxon>
        <taxon>Pseudomonadati</taxon>
        <taxon>Pseudomonadota</taxon>
        <taxon>Betaproteobacteria</taxon>
        <taxon>Burkholderiales</taxon>
        <taxon>Comamonadaceae</taxon>
        <taxon>Variovorax</taxon>
    </lineage>
</organism>
<accession>A0ABT9SEH4</accession>
<name>A0ABT9SEH4_9BURK</name>
<keyword evidence="4" id="KW-1133">Transmembrane helix</keyword>
<dbReference type="Pfam" id="PF00672">
    <property type="entry name" value="HAMP"/>
    <property type="match status" value="1"/>
</dbReference>
<dbReference type="InterPro" id="IPR003660">
    <property type="entry name" value="HAMP_dom"/>
</dbReference>
<dbReference type="Pfam" id="PF00015">
    <property type="entry name" value="MCPsignal"/>
    <property type="match status" value="1"/>
</dbReference>
<dbReference type="CDD" id="cd11386">
    <property type="entry name" value="MCP_signal"/>
    <property type="match status" value="1"/>
</dbReference>
<comment type="similarity">
    <text evidence="2">Belongs to the methyl-accepting chemotaxis (MCP) protein family.</text>
</comment>
<dbReference type="CDD" id="cd19411">
    <property type="entry name" value="MCP2201-like_sensor"/>
    <property type="match status" value="1"/>
</dbReference>
<dbReference type="SUPFAM" id="SSF58104">
    <property type="entry name" value="Methyl-accepting chemotaxis protein (MCP) signaling domain"/>
    <property type="match status" value="1"/>
</dbReference>
<evidence type="ECO:0000259" key="6">
    <source>
        <dbReference type="PROSITE" id="PS50885"/>
    </source>
</evidence>
<sequence>MLRIEPGYCAASDALTSHDLPCSPTSKGSKMKILSSLRIGPRLAIGFLTVLSLAVISAAFMLGNARSSAEATRVMMQQPLIKERLISDWYVLTYSAIARTAMIAKSTDENLTIAFADVISDSVKRGSEIINKVKPMLVTDEEKAVYASILELRARYQAGKEVVMKANASKNVQEAERAFSEVFLPAAKKYEAQVLALLTLERKAIDDMKDDIEAAGEQNFYRGVSMTLLMLVVGGACAVLISRSITRPLKEAVDVAQSVASGDLTTHFQESARDETGQLMASLREMNESLVKVVAQVREGTDTIATASSQIAVGNQDLSSRTEQQASSLEETAASMEELTSTVKQNAENAHQANQLAASASAVAVRGGTVVNQVVDTMDAINTSSRKIVDIIGVIDGIAFQTNILALNAAVEAARAGEQGRGFAVVASEVRNLAQRSASAAKEIKSLIDDSVSKVAIGSHQVAEAGRTMEEIVQSVQRVTDIMGEITLASQEQTTGIEQINQAITQMDQVTQQNAALVEEAAAAASSLQEQAGGLSQVVRVFRLSESSPLRLTTAA</sequence>